<name>A0AAN9BGL8_9CAEN</name>
<dbReference type="EMBL" id="JBAMIC010000008">
    <property type="protein sequence ID" value="KAK7104834.1"/>
    <property type="molecule type" value="Genomic_DNA"/>
</dbReference>
<comment type="similarity">
    <text evidence="2">Belongs to the AB hydrolase superfamily. Epoxide hydrolase family.</text>
</comment>
<dbReference type="PRINTS" id="PR00412">
    <property type="entry name" value="EPOXHYDRLASE"/>
</dbReference>
<evidence type="ECO:0000313" key="5">
    <source>
        <dbReference type="EMBL" id="KAK7104834.1"/>
    </source>
</evidence>
<dbReference type="Proteomes" id="UP001374579">
    <property type="component" value="Unassembled WGS sequence"/>
</dbReference>
<reference evidence="5 6" key="1">
    <citation type="submission" date="2024-02" db="EMBL/GenBank/DDBJ databases">
        <title>Chromosome-scale genome assembly of the rough periwinkle Littorina saxatilis.</title>
        <authorList>
            <person name="De Jode A."/>
            <person name="Faria R."/>
            <person name="Formenti G."/>
            <person name="Sims Y."/>
            <person name="Smith T.P."/>
            <person name="Tracey A."/>
            <person name="Wood J.M.D."/>
            <person name="Zagrodzka Z.B."/>
            <person name="Johannesson K."/>
            <person name="Butlin R.K."/>
            <person name="Leder E.H."/>
        </authorList>
    </citation>
    <scope>NUCLEOTIDE SEQUENCE [LARGE SCALE GENOMIC DNA]</scope>
    <source>
        <strain evidence="5">Snail1</strain>
        <tissue evidence="5">Muscle</tissue>
    </source>
</reference>
<protein>
    <recommendedName>
        <fullName evidence="4">AB hydrolase-1 domain-containing protein</fullName>
    </recommendedName>
</protein>
<organism evidence="5 6">
    <name type="scientific">Littorina saxatilis</name>
    <dbReference type="NCBI Taxonomy" id="31220"/>
    <lineage>
        <taxon>Eukaryota</taxon>
        <taxon>Metazoa</taxon>
        <taxon>Spiralia</taxon>
        <taxon>Lophotrochozoa</taxon>
        <taxon>Mollusca</taxon>
        <taxon>Gastropoda</taxon>
        <taxon>Caenogastropoda</taxon>
        <taxon>Littorinimorpha</taxon>
        <taxon>Littorinoidea</taxon>
        <taxon>Littorinidae</taxon>
        <taxon>Littorina</taxon>
    </lineage>
</organism>
<gene>
    <name evidence="5" type="ORF">V1264_019490</name>
</gene>
<evidence type="ECO:0000256" key="1">
    <source>
        <dbReference type="ARBA" id="ARBA00022801"/>
    </source>
</evidence>
<evidence type="ECO:0000313" key="6">
    <source>
        <dbReference type="Proteomes" id="UP001374579"/>
    </source>
</evidence>
<dbReference type="Pfam" id="PF00561">
    <property type="entry name" value="Abhydrolase_1"/>
    <property type="match status" value="1"/>
</dbReference>
<keyword evidence="3" id="KW-0812">Transmembrane</keyword>
<keyword evidence="3" id="KW-0472">Membrane</keyword>
<dbReference type="InterPro" id="IPR029058">
    <property type="entry name" value="AB_hydrolase_fold"/>
</dbReference>
<dbReference type="Gene3D" id="3.40.50.1820">
    <property type="entry name" value="alpha/beta hydrolase"/>
    <property type="match status" value="1"/>
</dbReference>
<evidence type="ECO:0000259" key="4">
    <source>
        <dbReference type="Pfam" id="PF00561"/>
    </source>
</evidence>
<feature type="transmembrane region" description="Helical" evidence="3">
    <location>
        <begin position="12"/>
        <end position="30"/>
    </location>
</feature>
<accession>A0AAN9BGL8</accession>
<evidence type="ECO:0000256" key="3">
    <source>
        <dbReference type="SAM" id="Phobius"/>
    </source>
</evidence>
<evidence type="ECO:0000256" key="2">
    <source>
        <dbReference type="ARBA" id="ARBA00038334"/>
    </source>
</evidence>
<keyword evidence="1" id="KW-0378">Hydrolase</keyword>
<dbReference type="SUPFAM" id="SSF53474">
    <property type="entry name" value="alpha/beta-Hydrolases"/>
    <property type="match status" value="1"/>
</dbReference>
<dbReference type="AlphaFoldDB" id="A0AAN9BGL8"/>
<dbReference type="PANTHER" id="PTHR43329">
    <property type="entry name" value="EPOXIDE HYDROLASE"/>
    <property type="match status" value="1"/>
</dbReference>
<comment type="caution">
    <text evidence="5">The sequence shown here is derived from an EMBL/GenBank/DDBJ whole genome shotgun (WGS) entry which is preliminary data.</text>
</comment>
<proteinExistence type="inferred from homology"/>
<keyword evidence="3" id="KW-1133">Transmembrane helix</keyword>
<sequence length="352" mass="39974">MALVRALIERAITLAFSAFYGLLVVGKLLLDTVKLGPGTVLGHKKRSIPPKCLEDPSLGTHGYAHLEDIRMHYVSNGAEDKPLMLLVHGFPEFWYSWRYQLKEFKDNYRVVAVDLRGYGDSDKPPGISEYAVPKHVNDLKQFITALGYNDCVLVGHDWGGAIAWAFADMHPDMISRLVIMNCPNARAFNQHIQKSFTQFKMSWYMFFFQLPCLPEFALQFNDFAALDTLIKSEKLGVKSEYTTEDDMEAYKYNFTRNSFTGPVNFYRSVFSLANLNRDRKKIEGMGTLGITMPTLIIWGDQDGALDKPLAELSAKACKGKVEIKYVEGASHWVQMDRPDLVNKLIREFLSAE</sequence>
<keyword evidence="6" id="KW-1185">Reference proteome</keyword>
<dbReference type="InterPro" id="IPR000073">
    <property type="entry name" value="AB_hydrolase_1"/>
</dbReference>
<dbReference type="InterPro" id="IPR000639">
    <property type="entry name" value="Epox_hydrolase-like"/>
</dbReference>
<feature type="domain" description="AB hydrolase-1" evidence="4">
    <location>
        <begin position="82"/>
        <end position="338"/>
    </location>
</feature>
<dbReference type="PRINTS" id="PR00111">
    <property type="entry name" value="ABHYDROLASE"/>
</dbReference>
<dbReference type="GO" id="GO:0004301">
    <property type="term" value="F:epoxide hydrolase activity"/>
    <property type="evidence" value="ECO:0007669"/>
    <property type="project" value="UniProtKB-ARBA"/>
</dbReference>